<evidence type="ECO:0000313" key="3">
    <source>
        <dbReference type="Proteomes" id="UP001500454"/>
    </source>
</evidence>
<protein>
    <submittedName>
        <fullName evidence="2">Uncharacterized protein</fullName>
    </submittedName>
</protein>
<comment type="caution">
    <text evidence="2">The sequence shown here is derived from an EMBL/GenBank/DDBJ whole genome shotgun (WGS) entry which is preliminary data.</text>
</comment>
<feature type="chain" id="PRO_5046886881" evidence="1">
    <location>
        <begin position="21"/>
        <end position="143"/>
    </location>
</feature>
<accession>A0ABP8ITR0</accession>
<evidence type="ECO:0000256" key="1">
    <source>
        <dbReference type="SAM" id="SignalP"/>
    </source>
</evidence>
<dbReference type="Proteomes" id="UP001500454">
    <property type="component" value="Unassembled WGS sequence"/>
</dbReference>
<proteinExistence type="predicted"/>
<dbReference type="RefSeq" id="WP_345220324.1">
    <property type="nucleotide sequence ID" value="NZ_BAABHA010000001.1"/>
</dbReference>
<reference evidence="3" key="1">
    <citation type="journal article" date="2019" name="Int. J. Syst. Evol. Microbiol.">
        <title>The Global Catalogue of Microorganisms (GCM) 10K type strain sequencing project: providing services to taxonomists for standard genome sequencing and annotation.</title>
        <authorList>
            <consortium name="The Broad Institute Genomics Platform"/>
            <consortium name="The Broad Institute Genome Sequencing Center for Infectious Disease"/>
            <person name="Wu L."/>
            <person name="Ma J."/>
        </authorList>
    </citation>
    <scope>NUCLEOTIDE SEQUENCE [LARGE SCALE GENOMIC DNA]</scope>
    <source>
        <strain evidence="3">JCM 17924</strain>
    </source>
</reference>
<sequence length="143" mass="15370">MRKHILIVALLTMPAAGAWAQSTPVLPEAPVPPPAVAAMTPPRVAPDSIDAVRNLFRKRRNGGTAFTAVGSLVLLRGVLTDNEDTGIGPSAVVAAPLLAVGLSKLVRFGSKKEEAYIKAYQQGRPLPKAVRRRLQPDYFRPVR</sequence>
<keyword evidence="3" id="KW-1185">Reference proteome</keyword>
<gene>
    <name evidence="2" type="ORF">GCM10023186_00670</name>
</gene>
<evidence type="ECO:0000313" key="2">
    <source>
        <dbReference type="EMBL" id="GAA4371800.1"/>
    </source>
</evidence>
<feature type="signal peptide" evidence="1">
    <location>
        <begin position="1"/>
        <end position="20"/>
    </location>
</feature>
<dbReference type="EMBL" id="BAABHA010000001">
    <property type="protein sequence ID" value="GAA4371800.1"/>
    <property type="molecule type" value="Genomic_DNA"/>
</dbReference>
<keyword evidence="1" id="KW-0732">Signal</keyword>
<organism evidence="2 3">
    <name type="scientific">Hymenobacter koreensis</name>
    <dbReference type="NCBI Taxonomy" id="1084523"/>
    <lineage>
        <taxon>Bacteria</taxon>
        <taxon>Pseudomonadati</taxon>
        <taxon>Bacteroidota</taxon>
        <taxon>Cytophagia</taxon>
        <taxon>Cytophagales</taxon>
        <taxon>Hymenobacteraceae</taxon>
        <taxon>Hymenobacter</taxon>
    </lineage>
</organism>
<name>A0ABP8ITR0_9BACT</name>